<dbReference type="RefSeq" id="XP_013418825.1">
    <property type="nucleotide sequence ID" value="XM_013563371.1"/>
</dbReference>
<dbReference type="InterPro" id="IPR029060">
    <property type="entry name" value="PIN-like_dom_sf"/>
</dbReference>
<dbReference type="Gene3D" id="3.40.50.1010">
    <property type="entry name" value="5'-nuclease"/>
    <property type="match status" value="1"/>
</dbReference>
<dbReference type="SMART" id="SM00279">
    <property type="entry name" value="HhH2"/>
    <property type="match status" value="1"/>
</dbReference>
<dbReference type="InterPro" id="IPR008918">
    <property type="entry name" value="HhH2"/>
</dbReference>
<evidence type="ECO:0000259" key="8">
    <source>
        <dbReference type="SMART" id="SM00485"/>
    </source>
</evidence>
<dbReference type="GO" id="GO:0046872">
    <property type="term" value="F:metal ion binding"/>
    <property type="evidence" value="ECO:0007669"/>
    <property type="project" value="UniProtKB-KW"/>
</dbReference>
<proteinExistence type="predicted"/>
<dbReference type="PANTHER" id="PTHR11081:SF59">
    <property type="entry name" value="FI23547P1"/>
    <property type="match status" value="1"/>
</dbReference>
<keyword evidence="9" id="KW-1185">Reference proteome</keyword>
<keyword evidence="10" id="KW-0255">Endonuclease</keyword>
<accession>A0A1S3K863</accession>
<feature type="domain" description="XPG-I" evidence="7">
    <location>
        <begin position="144"/>
        <end position="218"/>
    </location>
</feature>
<dbReference type="InterPro" id="IPR006086">
    <property type="entry name" value="XPG-I_dom"/>
</dbReference>
<dbReference type="AlphaFoldDB" id="A0A1S3K863"/>
<keyword evidence="4" id="KW-0378">Hydrolase</keyword>
<dbReference type="InParanoid" id="A0A1S3K863"/>
<evidence type="ECO:0000256" key="5">
    <source>
        <dbReference type="ARBA" id="ARBA00022842"/>
    </source>
</evidence>
<dbReference type="Pfam" id="PF00867">
    <property type="entry name" value="XPG_I"/>
    <property type="match status" value="1"/>
</dbReference>
<feature type="domain" description="XPG N-terminal" evidence="8">
    <location>
        <begin position="1"/>
        <end position="95"/>
    </location>
</feature>
<evidence type="ECO:0000256" key="6">
    <source>
        <dbReference type="SAM" id="MobiDB-lite"/>
    </source>
</evidence>
<evidence type="ECO:0000256" key="3">
    <source>
        <dbReference type="ARBA" id="ARBA00022723"/>
    </source>
</evidence>
<protein>
    <submittedName>
        <fullName evidence="10">Flap endonuclease GEN homolog 1</fullName>
    </submittedName>
</protein>
<evidence type="ECO:0000313" key="10">
    <source>
        <dbReference type="RefSeq" id="XP_013418825.1"/>
    </source>
</evidence>
<reference evidence="10" key="1">
    <citation type="submission" date="2025-08" db="UniProtKB">
        <authorList>
            <consortium name="RefSeq"/>
        </authorList>
    </citation>
    <scope>IDENTIFICATION</scope>
    <source>
        <tissue evidence="10">Gonads</tissue>
    </source>
</reference>
<dbReference type="KEGG" id="lak:106179650"/>
<dbReference type="SMART" id="SM00485">
    <property type="entry name" value="XPGN"/>
    <property type="match status" value="1"/>
</dbReference>
<dbReference type="GO" id="GO:0017108">
    <property type="term" value="F:5'-flap endonuclease activity"/>
    <property type="evidence" value="ECO:0007669"/>
    <property type="project" value="TreeGrafter"/>
</dbReference>
<feature type="compositionally biased region" description="Basic residues" evidence="6">
    <location>
        <begin position="581"/>
        <end position="594"/>
    </location>
</feature>
<feature type="compositionally biased region" description="Low complexity" evidence="6">
    <location>
        <begin position="638"/>
        <end position="654"/>
    </location>
</feature>
<dbReference type="OrthoDB" id="2959108at2759"/>
<dbReference type="SMART" id="SM00484">
    <property type="entry name" value="XPGI"/>
    <property type="match status" value="1"/>
</dbReference>
<evidence type="ECO:0000313" key="9">
    <source>
        <dbReference type="Proteomes" id="UP000085678"/>
    </source>
</evidence>
<dbReference type="STRING" id="7574.A0A1S3K863"/>
<keyword evidence="2" id="KW-0540">Nuclease</keyword>
<dbReference type="SUPFAM" id="SSF47807">
    <property type="entry name" value="5' to 3' exonuclease, C-terminal subdomain"/>
    <property type="match status" value="1"/>
</dbReference>
<dbReference type="CDD" id="cd09869">
    <property type="entry name" value="PIN_GEN1"/>
    <property type="match status" value="1"/>
</dbReference>
<evidence type="ECO:0000259" key="7">
    <source>
        <dbReference type="SMART" id="SM00484"/>
    </source>
</evidence>
<dbReference type="SUPFAM" id="SSF88723">
    <property type="entry name" value="PIN domain-like"/>
    <property type="match status" value="1"/>
</dbReference>
<evidence type="ECO:0000256" key="2">
    <source>
        <dbReference type="ARBA" id="ARBA00022722"/>
    </source>
</evidence>
<keyword evidence="3" id="KW-0479">Metal-binding</keyword>
<comment type="cofactor">
    <cofactor evidence="1">
        <name>Mg(2+)</name>
        <dbReference type="ChEBI" id="CHEBI:18420"/>
    </cofactor>
</comment>
<dbReference type="PRINTS" id="PR00853">
    <property type="entry name" value="XPGRADSUPER"/>
</dbReference>
<dbReference type="PANTHER" id="PTHR11081">
    <property type="entry name" value="FLAP ENDONUCLEASE FAMILY MEMBER"/>
    <property type="match status" value="1"/>
</dbReference>
<dbReference type="GO" id="GO:0003677">
    <property type="term" value="F:DNA binding"/>
    <property type="evidence" value="ECO:0007669"/>
    <property type="project" value="InterPro"/>
</dbReference>
<dbReference type="InterPro" id="IPR036279">
    <property type="entry name" value="5-3_exonuclease_C_sf"/>
</dbReference>
<feature type="compositionally biased region" description="Polar residues" evidence="6">
    <location>
        <begin position="529"/>
        <end position="569"/>
    </location>
</feature>
<name>A0A1S3K863_LINAN</name>
<evidence type="ECO:0000256" key="4">
    <source>
        <dbReference type="ARBA" id="ARBA00022801"/>
    </source>
</evidence>
<feature type="region of interest" description="Disordered" evidence="6">
    <location>
        <begin position="529"/>
        <end position="654"/>
    </location>
</feature>
<dbReference type="InterPro" id="IPR006085">
    <property type="entry name" value="XPG_DNA_repair_N"/>
</dbReference>
<gene>
    <name evidence="10" type="primary">LOC106179650</name>
</gene>
<dbReference type="Pfam" id="PF00752">
    <property type="entry name" value="XPG_N"/>
    <property type="match status" value="1"/>
</dbReference>
<dbReference type="Gene3D" id="1.10.150.20">
    <property type="entry name" value="5' to 3' exonuclease, C-terminal subdomain"/>
    <property type="match status" value="1"/>
</dbReference>
<organism evidence="9 10">
    <name type="scientific">Lingula anatina</name>
    <name type="common">Brachiopod</name>
    <name type="synonym">Lingula unguis</name>
    <dbReference type="NCBI Taxonomy" id="7574"/>
    <lineage>
        <taxon>Eukaryota</taxon>
        <taxon>Metazoa</taxon>
        <taxon>Spiralia</taxon>
        <taxon>Lophotrochozoa</taxon>
        <taxon>Brachiopoda</taxon>
        <taxon>Linguliformea</taxon>
        <taxon>Lingulata</taxon>
        <taxon>Lingulida</taxon>
        <taxon>Linguloidea</taxon>
        <taxon>Lingulidae</taxon>
        <taxon>Lingula</taxon>
    </lineage>
</organism>
<keyword evidence="5" id="KW-0460">Magnesium</keyword>
<sequence>MGVKGLWPVLEDVKQVVTLRSLRGQTVAIDLSGWIVQSHGLKDYKGTHQHLRNLFFKVKRFLIDGINAVFVLDGSEPARLKYETVRNRRSVQSGHVADTDQCDQQKGYLGASSHCGEEREGMDERIVRSKRFEQIVEQCRELLQYFGFPCIQSHHEGEALCGLLNEKQMVDAVMTDDMDAFLYGAQRVYRNLMINNHSSHQSRVDSYDMSDIEEKLSLGRGQLVCLAAMMGCDYDAKGIQKVGKIKALPLVQRFGKEDAIKRFLSLEDDVDLLRGEKIKQDLSGMKKDSHCSQCRHLGNYVSHKKNGCEQCKTKVSCDTEGEMCNCDWHNKNSQLAQYSEAELKLRALAMETPGYPDRHRKVINEYMNSGEVCPAENFQWSKPQIDRIQNFMKKYLKWNYSKTSSHVIPCLTSWELKQRKTESSETTPLIIPDSIISTKKKDHQDCYEVRWHMLAVDLACLEEPYYVTLECKEAFHLRFPEMAEKFDEKTNLEKIKKMEEKRSVKKRKLDTKSSLKQLKIPFPQNKLLNSGTRKLASKTGTDGVGSQPQLSIESNSSNQEHAVISTSIKRSIPSRKMDQRKTKKVANRNSRRTAKNREKMPSISSFFTGCPKKKQKLSLDEEVNLQDGTFSGSPLLGSDSDISSPTDPSFQQQL</sequence>
<dbReference type="Proteomes" id="UP000085678">
    <property type="component" value="Unplaced"/>
</dbReference>
<evidence type="ECO:0000256" key="1">
    <source>
        <dbReference type="ARBA" id="ARBA00001946"/>
    </source>
</evidence>
<dbReference type="GeneID" id="106179650"/>
<dbReference type="InterPro" id="IPR006084">
    <property type="entry name" value="XPG/Rad2"/>
</dbReference>